<comment type="subunit">
    <text evidence="2 10">Homodimer.</text>
</comment>
<dbReference type="Gene3D" id="3.90.950.10">
    <property type="match status" value="1"/>
</dbReference>
<reference evidence="12 13" key="1">
    <citation type="submission" date="2019-08" db="EMBL/GenBank/DDBJ databases">
        <title>In-depth cultivation of the pig gut microbiome towards novel bacterial diversity and tailored functional studies.</title>
        <authorList>
            <person name="Wylensek D."/>
            <person name="Hitch T.C.A."/>
            <person name="Clavel T."/>
        </authorList>
    </citation>
    <scope>NUCLEOTIDE SEQUENCE [LARGE SCALE GENOMIC DNA]</scope>
    <source>
        <strain evidence="12 13">Bifido-178-WT-2B</strain>
    </source>
</reference>
<feature type="active site" description="Proton acceptor" evidence="10">
    <location>
        <position position="73"/>
    </location>
</feature>
<feature type="binding site" evidence="10">
    <location>
        <position position="74"/>
    </location>
    <ligand>
        <name>substrate</name>
    </ligand>
</feature>
<dbReference type="GO" id="GO:0005829">
    <property type="term" value="C:cytosol"/>
    <property type="evidence" value="ECO:0007669"/>
    <property type="project" value="TreeGrafter"/>
</dbReference>
<evidence type="ECO:0000256" key="10">
    <source>
        <dbReference type="HAMAP-Rule" id="MF_01405"/>
    </source>
</evidence>
<organism evidence="12 13">
    <name type="scientific">Lactobacillus porci</name>
    <dbReference type="NCBI Taxonomy" id="2012477"/>
    <lineage>
        <taxon>Bacteria</taxon>
        <taxon>Bacillati</taxon>
        <taxon>Bacillota</taxon>
        <taxon>Bacilli</taxon>
        <taxon>Lactobacillales</taxon>
        <taxon>Lactobacillaceae</taxon>
        <taxon>Lactobacillus</taxon>
    </lineage>
</organism>
<evidence type="ECO:0000256" key="9">
    <source>
        <dbReference type="ARBA" id="ARBA00052017"/>
    </source>
</evidence>
<comment type="function">
    <text evidence="10">Pyrophosphatase that catalyzes the hydrolysis of nucleoside triphosphates to their monophosphate derivatives, with a high preference for the non-canonical purine nucleotides XTP (xanthosine triphosphate), dITP (deoxyinosine triphosphate) and ITP. Seems to function as a house-cleaning enzyme that removes non-canonical purine nucleotides from the nucleotide pool, thus preventing their incorporation into DNA/RNA and avoiding chromosomal lesions.</text>
</comment>
<feature type="binding site" evidence="10">
    <location>
        <position position="181"/>
    </location>
    <ligand>
        <name>substrate</name>
    </ligand>
</feature>
<comment type="caution">
    <text evidence="12">The sequence shown here is derived from an EMBL/GenBank/DDBJ whole genome shotgun (WGS) entry which is preliminary data.</text>
</comment>
<evidence type="ECO:0000256" key="8">
    <source>
        <dbReference type="ARBA" id="ARBA00051875"/>
    </source>
</evidence>
<dbReference type="InterPro" id="IPR029001">
    <property type="entry name" value="ITPase-like_fam"/>
</dbReference>
<dbReference type="GO" id="GO:0035870">
    <property type="term" value="F:dITP diphosphatase activity"/>
    <property type="evidence" value="ECO:0007669"/>
    <property type="project" value="UniProtKB-UniRule"/>
</dbReference>
<feature type="binding site" evidence="10">
    <location>
        <begin position="9"/>
        <end position="14"/>
    </location>
    <ligand>
        <name>substrate</name>
    </ligand>
</feature>
<dbReference type="PANTHER" id="PTHR11067">
    <property type="entry name" value="INOSINE TRIPHOSPHATE PYROPHOSPHATASE/HAM1 PROTEIN"/>
    <property type="match status" value="1"/>
</dbReference>
<evidence type="ECO:0000313" key="13">
    <source>
        <dbReference type="Proteomes" id="UP000438120"/>
    </source>
</evidence>
<evidence type="ECO:0000256" key="2">
    <source>
        <dbReference type="ARBA" id="ARBA00011738"/>
    </source>
</evidence>
<dbReference type="GO" id="GO:0009146">
    <property type="term" value="P:purine nucleoside triphosphate catabolic process"/>
    <property type="evidence" value="ECO:0007669"/>
    <property type="project" value="UniProtKB-UniRule"/>
</dbReference>
<keyword evidence="5 10" id="KW-0378">Hydrolase</keyword>
<feature type="binding site" evidence="10">
    <location>
        <position position="73"/>
    </location>
    <ligand>
        <name>Mg(2+)</name>
        <dbReference type="ChEBI" id="CHEBI:18420"/>
    </ligand>
</feature>
<name>A0A6A8MBX8_9LACO</name>
<gene>
    <name evidence="12" type="ORF">FYJ62_04460</name>
</gene>
<feature type="binding site" evidence="10">
    <location>
        <begin position="186"/>
        <end position="187"/>
    </location>
    <ligand>
        <name>substrate</name>
    </ligand>
</feature>
<dbReference type="SUPFAM" id="SSF52972">
    <property type="entry name" value="ITPase-like"/>
    <property type="match status" value="1"/>
</dbReference>
<keyword evidence="3 10" id="KW-0479">Metal-binding</keyword>
<feature type="binding site" evidence="10">
    <location>
        <begin position="158"/>
        <end position="161"/>
    </location>
    <ligand>
        <name>substrate</name>
    </ligand>
</feature>
<protein>
    <recommendedName>
        <fullName evidence="10">dITP/XTP pyrophosphatase</fullName>
        <ecNumber evidence="10">3.6.1.66</ecNumber>
    </recommendedName>
    <alternativeName>
        <fullName evidence="10">Non-canonical purine NTP pyrophosphatase</fullName>
    </alternativeName>
    <alternativeName>
        <fullName evidence="10">Non-standard purine NTP pyrophosphatase</fullName>
    </alternativeName>
    <alternativeName>
        <fullName evidence="10">Nucleoside-triphosphate diphosphatase</fullName>
    </alternativeName>
    <alternativeName>
        <fullName evidence="10">Nucleoside-triphosphate pyrophosphatase</fullName>
        <shortName evidence="10">NTPase</shortName>
    </alternativeName>
</protein>
<dbReference type="GO" id="GO:0009117">
    <property type="term" value="P:nucleotide metabolic process"/>
    <property type="evidence" value="ECO:0007669"/>
    <property type="project" value="UniProtKB-KW"/>
</dbReference>
<evidence type="ECO:0000256" key="1">
    <source>
        <dbReference type="ARBA" id="ARBA00008023"/>
    </source>
</evidence>
<dbReference type="GO" id="GO:0046872">
    <property type="term" value="F:metal ion binding"/>
    <property type="evidence" value="ECO:0007669"/>
    <property type="project" value="UniProtKB-KW"/>
</dbReference>
<dbReference type="AlphaFoldDB" id="A0A6A8MBX8"/>
<dbReference type="RefSeq" id="WP_154548142.1">
    <property type="nucleotide sequence ID" value="NZ_JBKZBY010000023.1"/>
</dbReference>
<dbReference type="GO" id="GO:0017111">
    <property type="term" value="F:ribonucleoside triphosphate phosphatase activity"/>
    <property type="evidence" value="ECO:0007669"/>
    <property type="project" value="InterPro"/>
</dbReference>
<dbReference type="Pfam" id="PF01725">
    <property type="entry name" value="Ham1p_like"/>
    <property type="match status" value="1"/>
</dbReference>
<dbReference type="OrthoDB" id="9807456at2"/>
<proteinExistence type="inferred from homology"/>
<comment type="cofactor">
    <cofactor evidence="10">
        <name>Mg(2+)</name>
        <dbReference type="ChEBI" id="CHEBI:18420"/>
    </cofactor>
    <text evidence="10">Binds 1 Mg(2+) ion per subunit.</text>
</comment>
<comment type="catalytic activity">
    <reaction evidence="9 10">
        <text>XTP + H2O = XMP + diphosphate + H(+)</text>
        <dbReference type="Rhea" id="RHEA:28610"/>
        <dbReference type="ChEBI" id="CHEBI:15377"/>
        <dbReference type="ChEBI" id="CHEBI:15378"/>
        <dbReference type="ChEBI" id="CHEBI:33019"/>
        <dbReference type="ChEBI" id="CHEBI:57464"/>
        <dbReference type="ChEBI" id="CHEBI:61314"/>
        <dbReference type="EC" id="3.6.1.66"/>
    </reaction>
</comment>
<keyword evidence="4 10" id="KW-0547">Nucleotide-binding</keyword>
<comment type="catalytic activity">
    <reaction evidence="10">
        <text>ITP + H2O = IMP + diphosphate + H(+)</text>
        <dbReference type="Rhea" id="RHEA:29399"/>
        <dbReference type="ChEBI" id="CHEBI:15377"/>
        <dbReference type="ChEBI" id="CHEBI:15378"/>
        <dbReference type="ChEBI" id="CHEBI:33019"/>
        <dbReference type="ChEBI" id="CHEBI:58053"/>
        <dbReference type="ChEBI" id="CHEBI:61402"/>
        <dbReference type="EC" id="3.6.1.66"/>
    </reaction>
</comment>
<evidence type="ECO:0000313" key="12">
    <source>
        <dbReference type="EMBL" id="MST86904.1"/>
    </source>
</evidence>
<dbReference type="NCBIfam" id="NF011397">
    <property type="entry name" value="PRK14822.1"/>
    <property type="match status" value="1"/>
</dbReference>
<accession>A0A6A8MBX8</accession>
<dbReference type="GO" id="GO:0000166">
    <property type="term" value="F:nucleotide binding"/>
    <property type="evidence" value="ECO:0007669"/>
    <property type="project" value="UniProtKB-KW"/>
</dbReference>
<sequence length="206" mass="22418">MTQVLLFATDNQNKVKELREAFAKAGLDIEVKSKADLENPPYVNERGNTFEENAKLKAHALADFSKLPTLADDSGLVVDKLNGAPGVHSARYGGEAHNDSRNNAKLLAALGGVPEEKRQAKFVSVLVLSQPGKPERDLVVEGTCEGVVLAVPRGNDGFGYDPLFYVPAKGKTFAEMSTDEKNEVSHRGNAVRKLVKELPDWFAELD</sequence>
<evidence type="ECO:0000256" key="11">
    <source>
        <dbReference type="RuleBase" id="RU003781"/>
    </source>
</evidence>
<dbReference type="InterPro" id="IPR002637">
    <property type="entry name" value="RdgB/HAM1"/>
</dbReference>
<dbReference type="InterPro" id="IPR020922">
    <property type="entry name" value="dITP/XTP_pyrophosphatase"/>
</dbReference>
<evidence type="ECO:0000256" key="4">
    <source>
        <dbReference type="ARBA" id="ARBA00022741"/>
    </source>
</evidence>
<dbReference type="Proteomes" id="UP000438120">
    <property type="component" value="Unassembled WGS sequence"/>
</dbReference>
<comment type="catalytic activity">
    <reaction evidence="8 10">
        <text>dITP + H2O = dIMP + diphosphate + H(+)</text>
        <dbReference type="Rhea" id="RHEA:28342"/>
        <dbReference type="ChEBI" id="CHEBI:15377"/>
        <dbReference type="ChEBI" id="CHEBI:15378"/>
        <dbReference type="ChEBI" id="CHEBI:33019"/>
        <dbReference type="ChEBI" id="CHEBI:61194"/>
        <dbReference type="ChEBI" id="CHEBI:61382"/>
        <dbReference type="EC" id="3.6.1.66"/>
    </reaction>
</comment>
<evidence type="ECO:0000256" key="7">
    <source>
        <dbReference type="ARBA" id="ARBA00023080"/>
    </source>
</evidence>
<comment type="caution">
    <text evidence="10">Lacks conserved residue(s) required for the propagation of feature annotation.</text>
</comment>
<dbReference type="FunFam" id="3.90.950.10:FF:000001">
    <property type="entry name" value="dITP/XTP pyrophosphatase"/>
    <property type="match status" value="1"/>
</dbReference>
<dbReference type="NCBIfam" id="TIGR00042">
    <property type="entry name" value="RdgB/HAM1 family non-canonical purine NTP pyrophosphatase"/>
    <property type="match status" value="1"/>
</dbReference>
<dbReference type="GO" id="GO:0036222">
    <property type="term" value="F:XTP diphosphatase activity"/>
    <property type="evidence" value="ECO:0007669"/>
    <property type="project" value="UniProtKB-UniRule"/>
</dbReference>
<keyword evidence="13" id="KW-1185">Reference proteome</keyword>
<dbReference type="EMBL" id="VUMX01000009">
    <property type="protein sequence ID" value="MST86904.1"/>
    <property type="molecule type" value="Genomic_DNA"/>
</dbReference>
<keyword evidence="6 10" id="KW-0460">Magnesium</keyword>
<dbReference type="HAMAP" id="MF_01405">
    <property type="entry name" value="Non_canon_purine_NTPase"/>
    <property type="match status" value="1"/>
</dbReference>
<dbReference type="GO" id="GO:0036220">
    <property type="term" value="F:ITP diphosphatase activity"/>
    <property type="evidence" value="ECO:0007669"/>
    <property type="project" value="UniProtKB-UniRule"/>
</dbReference>
<keyword evidence="7 10" id="KW-0546">Nucleotide metabolism</keyword>
<evidence type="ECO:0000256" key="3">
    <source>
        <dbReference type="ARBA" id="ARBA00022723"/>
    </source>
</evidence>
<dbReference type="CDD" id="cd00515">
    <property type="entry name" value="HAM1"/>
    <property type="match status" value="1"/>
</dbReference>
<evidence type="ECO:0000256" key="5">
    <source>
        <dbReference type="ARBA" id="ARBA00022801"/>
    </source>
</evidence>
<dbReference type="EC" id="3.6.1.66" evidence="10"/>
<evidence type="ECO:0000256" key="6">
    <source>
        <dbReference type="ARBA" id="ARBA00022842"/>
    </source>
</evidence>
<comment type="similarity">
    <text evidence="1 10 11">Belongs to the HAM1 NTPase family.</text>
</comment>
<dbReference type="PANTHER" id="PTHR11067:SF9">
    <property type="entry name" value="INOSINE TRIPHOSPHATE PYROPHOSPHATASE"/>
    <property type="match status" value="1"/>
</dbReference>